<feature type="compositionally biased region" description="Low complexity" evidence="5">
    <location>
        <begin position="218"/>
        <end position="230"/>
    </location>
</feature>
<evidence type="ECO:0000256" key="5">
    <source>
        <dbReference type="SAM" id="MobiDB-lite"/>
    </source>
</evidence>
<feature type="transmembrane region" description="Helical" evidence="6">
    <location>
        <begin position="172"/>
        <end position="194"/>
    </location>
</feature>
<feature type="transmembrane region" description="Helical" evidence="6">
    <location>
        <begin position="110"/>
        <end position="133"/>
    </location>
</feature>
<feature type="transmembrane region" description="Helical" evidence="6">
    <location>
        <begin position="276"/>
        <end position="299"/>
    </location>
</feature>
<dbReference type="Proteomes" id="UP000256485">
    <property type="component" value="Unassembled WGS sequence"/>
</dbReference>
<dbReference type="OrthoDB" id="5317164at2"/>
<dbReference type="PANTHER" id="PTHR23523">
    <property type="match status" value="1"/>
</dbReference>
<feature type="transmembrane region" description="Helical" evidence="6">
    <location>
        <begin position="145"/>
        <end position="166"/>
    </location>
</feature>
<dbReference type="InterPro" id="IPR036259">
    <property type="entry name" value="MFS_trans_sf"/>
</dbReference>
<evidence type="ECO:0000256" key="6">
    <source>
        <dbReference type="SAM" id="Phobius"/>
    </source>
</evidence>
<keyword evidence="3 6" id="KW-1133">Transmembrane helix</keyword>
<keyword evidence="4 6" id="KW-0472">Membrane</keyword>
<feature type="region of interest" description="Disordered" evidence="5">
    <location>
        <begin position="201"/>
        <end position="267"/>
    </location>
</feature>
<keyword evidence="9" id="KW-1185">Reference proteome</keyword>
<dbReference type="SUPFAM" id="SSF103473">
    <property type="entry name" value="MFS general substrate transporter"/>
    <property type="match status" value="1"/>
</dbReference>
<dbReference type="GO" id="GO:0005886">
    <property type="term" value="C:plasma membrane"/>
    <property type="evidence" value="ECO:0007669"/>
    <property type="project" value="UniProtKB-SubCell"/>
</dbReference>
<gene>
    <name evidence="8" type="ORF">DFJ64_1820</name>
</gene>
<feature type="transmembrane region" description="Helical" evidence="6">
    <location>
        <begin position="343"/>
        <end position="362"/>
    </location>
</feature>
<name>A0A3D9V3N1_THECX</name>
<sequence length="476" mass="49700">MPLFRPGPRPRVWRARRGWLLLTAVVLLAFNLRSAAVSVGAVLEDVSTDLGLSPTAAGVLTTLPVVCFSVFGAVAARCARRYGAWQVLAWALVAVVVGQVVRVLGSSPTLFLLASGVALAGMAIGNVVVPAFVKQRFPRRIGLASAAYTTSLSAGTAVASGLTVPISDSLGGWRYGLVVWAGTAAVALAAWVAFARDPAGRRPAGARPGCREQPAFTGRSWSIGRGSIGRPASIGRRGPLGSRGWRTVFRRPLPSPSPSRSASASRDSVPRLRRSTLAWSLAFYFGLQSLQAYAAFGWLPQIYRDAGLDPTSAGLLVAVLPLMGIPLSLVLPIVAARRSDQRLLVWLCGLAYVVGYVGLIVAPRGGALTWAVLLGLGGGAFPLALTLIGLRSREAAVTTELSGFSQSVGYLVAIVGPLGLGALFDLTGGWTIPLWSLLLLVIPQVVAGLVAARPAYVDDEIAPLARSEAARSSTTV</sequence>
<evidence type="ECO:0000259" key="7">
    <source>
        <dbReference type="PROSITE" id="PS50850"/>
    </source>
</evidence>
<keyword evidence="2 6" id="KW-0812">Transmembrane</keyword>
<dbReference type="Pfam" id="PF07690">
    <property type="entry name" value="MFS_1"/>
    <property type="match status" value="1"/>
</dbReference>
<evidence type="ECO:0000313" key="9">
    <source>
        <dbReference type="Proteomes" id="UP000256485"/>
    </source>
</evidence>
<dbReference type="EMBL" id="QTUC01000001">
    <property type="protein sequence ID" value="REF36412.1"/>
    <property type="molecule type" value="Genomic_DNA"/>
</dbReference>
<dbReference type="GO" id="GO:0022857">
    <property type="term" value="F:transmembrane transporter activity"/>
    <property type="evidence" value="ECO:0007669"/>
    <property type="project" value="InterPro"/>
</dbReference>
<reference evidence="8 9" key="1">
    <citation type="submission" date="2018-08" db="EMBL/GenBank/DDBJ databases">
        <title>Sequencing the genomes of 1000 actinobacteria strains.</title>
        <authorList>
            <person name="Klenk H.-P."/>
        </authorList>
    </citation>
    <scope>NUCLEOTIDE SEQUENCE [LARGE SCALE GENOMIC DNA]</scope>
    <source>
        <strain evidence="8 9">DSM 22891</strain>
    </source>
</reference>
<dbReference type="RefSeq" id="WP_115850055.1">
    <property type="nucleotide sequence ID" value="NZ_QTUC01000001.1"/>
</dbReference>
<comment type="caution">
    <text evidence="8">The sequence shown here is derived from an EMBL/GenBank/DDBJ whole genome shotgun (WGS) entry which is preliminary data.</text>
</comment>
<feature type="transmembrane region" description="Helical" evidence="6">
    <location>
        <begin position="432"/>
        <end position="452"/>
    </location>
</feature>
<dbReference type="Gene3D" id="1.20.1250.20">
    <property type="entry name" value="MFS general substrate transporter like domains"/>
    <property type="match status" value="2"/>
</dbReference>
<dbReference type="PANTHER" id="PTHR23523:SF2">
    <property type="entry name" value="2-NITROIMIDAZOLE TRANSPORTER"/>
    <property type="match status" value="1"/>
</dbReference>
<protein>
    <submittedName>
        <fullName evidence="8">CP family cyanate transporter-like MFS transporter</fullName>
    </submittedName>
</protein>
<proteinExistence type="predicted"/>
<comment type="subcellular location">
    <subcellularLocation>
        <location evidence="1">Cell membrane</location>
        <topology evidence="1">Multi-pass membrane protein</topology>
    </subcellularLocation>
</comment>
<dbReference type="PROSITE" id="PS50850">
    <property type="entry name" value="MFS"/>
    <property type="match status" value="1"/>
</dbReference>
<feature type="transmembrane region" description="Helical" evidence="6">
    <location>
        <begin position="51"/>
        <end position="75"/>
    </location>
</feature>
<evidence type="ECO:0000256" key="4">
    <source>
        <dbReference type="ARBA" id="ARBA00023136"/>
    </source>
</evidence>
<accession>A0A3D9V3N1</accession>
<evidence type="ECO:0000256" key="3">
    <source>
        <dbReference type="ARBA" id="ARBA00022989"/>
    </source>
</evidence>
<feature type="transmembrane region" description="Helical" evidence="6">
    <location>
        <begin position="408"/>
        <end position="426"/>
    </location>
</feature>
<dbReference type="InterPro" id="IPR011701">
    <property type="entry name" value="MFS"/>
</dbReference>
<feature type="transmembrane region" description="Helical" evidence="6">
    <location>
        <begin position="87"/>
        <end position="104"/>
    </location>
</feature>
<organism evidence="8 9">
    <name type="scientific">Thermasporomyces composti</name>
    <dbReference type="NCBI Taxonomy" id="696763"/>
    <lineage>
        <taxon>Bacteria</taxon>
        <taxon>Bacillati</taxon>
        <taxon>Actinomycetota</taxon>
        <taxon>Actinomycetes</taxon>
        <taxon>Propionibacteriales</taxon>
        <taxon>Nocardioidaceae</taxon>
        <taxon>Thermasporomyces</taxon>
    </lineage>
</organism>
<evidence type="ECO:0000256" key="2">
    <source>
        <dbReference type="ARBA" id="ARBA00022692"/>
    </source>
</evidence>
<feature type="transmembrane region" description="Helical" evidence="6">
    <location>
        <begin position="368"/>
        <end position="388"/>
    </location>
</feature>
<dbReference type="InterPro" id="IPR020846">
    <property type="entry name" value="MFS_dom"/>
</dbReference>
<dbReference type="InterPro" id="IPR052524">
    <property type="entry name" value="MFS_Cyanate_Porter"/>
</dbReference>
<feature type="domain" description="Major facilitator superfamily (MFS) profile" evidence="7">
    <location>
        <begin position="19"/>
        <end position="460"/>
    </location>
</feature>
<dbReference type="AlphaFoldDB" id="A0A3D9V3N1"/>
<evidence type="ECO:0000256" key="1">
    <source>
        <dbReference type="ARBA" id="ARBA00004651"/>
    </source>
</evidence>
<evidence type="ECO:0000313" key="8">
    <source>
        <dbReference type="EMBL" id="REF36412.1"/>
    </source>
</evidence>
<feature type="transmembrane region" description="Helical" evidence="6">
    <location>
        <begin position="311"/>
        <end position="331"/>
    </location>
</feature>
<feature type="compositionally biased region" description="Low complexity" evidence="5">
    <location>
        <begin position="258"/>
        <end position="267"/>
    </location>
</feature>